<dbReference type="SUPFAM" id="SSF49785">
    <property type="entry name" value="Galactose-binding domain-like"/>
    <property type="match status" value="1"/>
</dbReference>
<dbReference type="AlphaFoldDB" id="Q6BGP8"/>
<dbReference type="PROSITE" id="PS00719">
    <property type="entry name" value="GLYCOSYL_HYDROL_F2_1"/>
    <property type="match status" value="1"/>
</dbReference>
<dbReference type="InterPro" id="IPR006102">
    <property type="entry name" value="Ig-like_GH2"/>
</dbReference>
<keyword evidence="10" id="KW-1185">Reference proteome</keyword>
<dbReference type="STRING" id="284592.Q6BGP8"/>
<dbReference type="GO" id="GO:0009341">
    <property type="term" value="C:beta-galactosidase complex"/>
    <property type="evidence" value="ECO:0007669"/>
    <property type="project" value="InterPro"/>
</dbReference>
<dbReference type="HOGENOM" id="CLU_002346_0_0_1"/>
<sequence length="1022" mass="119035">MTEYTAQTLQSVLSNPKIVEINRLDSRAYYLPSDSTLSLNGNWDFNYSQSPLVAPLPHDKFAEFPGRLIVPGHWQLQGYGKPHYTNVVFPFAVDPPNPPSQNPTGTYRRKFVVPDEWKSKPFLFRLRFEGVDNSFHIFLNGKLVGYNEGSRNASEFDVAEHILLDEVNELWVRVYQWSSSSYIEDQDQWWLSGIFRDVYLLGFNKSGFIEDFNIVTDLDNKYVDSRLTINSKINFITSNSKLHVLLKREEDEIINKIFDLKDSNFNECLEVQNPLKWTAESPNLYNLELSVLVDNKVTNKVEQDVGFRKVEMKNGTLRVNGKSILIRGVNRHDHHPKHGRAVPLEYIKRDLYIMKKHNINAIRTSHYPNHPKFYELANRLGFWVLDEADLECHGFFEAVRKPVGGNDDAEYDEEKLRLFKLANQFTSDNKEWEAAYVDRAYQLVKRDFNQPCVFLWSLGNEAFYGYNHKSMVAKIRELDTSRPIHYEGDLQAESTDLYSRMYPSFQTLDKFVNQSEKPLILCEYGHAMGNSPGLLRQYQDYFYKYDQLQGGFIWEWANHGLYVNKDGQDIYYYGGDFGEYPHDGVFIMDGLLDSQHNPTPGLIEYAKVIEPIVIKIDKDKIKITNTFDFIDLDNYTATYQVVNYSDLDRKIIKRGELTLPKINAQETVEVSLPGYPQIVSSGTNCLEVQFKTINHTEAVESGHVVSWSQYELEKFPKRHVHQSYDRNLVEFAEDKLKFQIKSPYSDFVFDKISGCISNWQNDTNNLISKGINNLTFWRPSINNDAPVDEPYWRRFGLDHMQYNIRNIHIDKFPDSERIALIKVESLISPPILSWGFKTIQEYSIFTNEIKIYTKLTPEGFKDICIPETIPRLGYEFEINDELGRFVKWFGRGPGESYSDKKESQRIDVYRLPFEDLDYSYEYPQENGNHEETEWLLLENDNESGLYVTMEGKRFGYKASDEYDVQEAKHPHEIKHGSKYIRIDYKQHGVGTGACGPRVLDEFEFKISKETPIIFTISLKGLK</sequence>
<dbReference type="PRINTS" id="PR00132">
    <property type="entry name" value="GLHYDRLASE2"/>
</dbReference>
<keyword evidence="5 7" id="KW-0326">Glycosidase</keyword>
<evidence type="ECO:0000256" key="2">
    <source>
        <dbReference type="ARBA" id="ARBA00007401"/>
    </source>
</evidence>
<dbReference type="Gene3D" id="2.60.40.10">
    <property type="entry name" value="Immunoglobulins"/>
    <property type="match status" value="2"/>
</dbReference>
<dbReference type="Pfam" id="PF02836">
    <property type="entry name" value="Glyco_hydro_2_C"/>
    <property type="match status" value="1"/>
</dbReference>
<dbReference type="RefSeq" id="XP_462623.2">
    <property type="nucleotide sequence ID" value="XM_462623.1"/>
</dbReference>
<dbReference type="InterPro" id="IPR050347">
    <property type="entry name" value="Bact_Beta-galactosidase"/>
</dbReference>
<evidence type="ECO:0000256" key="7">
    <source>
        <dbReference type="RuleBase" id="RU361154"/>
    </source>
</evidence>
<dbReference type="Pfam" id="PF02837">
    <property type="entry name" value="Glyco_hydro_2_N"/>
    <property type="match status" value="1"/>
</dbReference>
<evidence type="ECO:0000256" key="3">
    <source>
        <dbReference type="ARBA" id="ARBA00012756"/>
    </source>
</evidence>
<dbReference type="SUPFAM" id="SSF74650">
    <property type="entry name" value="Galactose mutarotase-like"/>
    <property type="match status" value="1"/>
</dbReference>
<dbReference type="EMBL" id="CR382139">
    <property type="protein sequence ID" value="CAG91142.2"/>
    <property type="molecule type" value="Genomic_DNA"/>
</dbReference>
<evidence type="ECO:0000313" key="10">
    <source>
        <dbReference type="Proteomes" id="UP000000599"/>
    </source>
</evidence>
<dbReference type="Gene3D" id="2.60.120.260">
    <property type="entry name" value="Galactose-binding domain-like"/>
    <property type="match status" value="1"/>
</dbReference>
<dbReference type="KEGG" id="dha:DEHA2G24860g"/>
<comment type="similarity">
    <text evidence="2 7">Belongs to the glycosyl hydrolase 2 family.</text>
</comment>
<dbReference type="GO" id="GO:0030246">
    <property type="term" value="F:carbohydrate binding"/>
    <property type="evidence" value="ECO:0007669"/>
    <property type="project" value="InterPro"/>
</dbReference>
<dbReference type="InterPro" id="IPR006104">
    <property type="entry name" value="Glyco_hydro_2_N"/>
</dbReference>
<organism evidence="9 10">
    <name type="scientific">Debaryomyces hansenii (strain ATCC 36239 / CBS 767 / BCRC 21394 / JCM 1990 / NBRC 0083 / IGC 2968)</name>
    <name type="common">Yeast</name>
    <name type="synonym">Torulaspora hansenii</name>
    <dbReference type="NCBI Taxonomy" id="284592"/>
    <lineage>
        <taxon>Eukaryota</taxon>
        <taxon>Fungi</taxon>
        <taxon>Dikarya</taxon>
        <taxon>Ascomycota</taxon>
        <taxon>Saccharomycotina</taxon>
        <taxon>Pichiomycetes</taxon>
        <taxon>Debaryomycetaceae</taxon>
        <taxon>Debaryomyces</taxon>
    </lineage>
</organism>
<dbReference type="SUPFAM" id="SSF51445">
    <property type="entry name" value="(Trans)glycosidases"/>
    <property type="match status" value="1"/>
</dbReference>
<evidence type="ECO:0000256" key="5">
    <source>
        <dbReference type="ARBA" id="ARBA00023295"/>
    </source>
</evidence>
<gene>
    <name evidence="9" type="ordered locus">DEHA2G24860g</name>
</gene>
<dbReference type="Pfam" id="PF16353">
    <property type="entry name" value="LacZ_4"/>
    <property type="match status" value="1"/>
</dbReference>
<dbReference type="InterPro" id="IPR013783">
    <property type="entry name" value="Ig-like_fold"/>
</dbReference>
<dbReference type="SUPFAM" id="SSF49303">
    <property type="entry name" value="beta-Galactosidase/glucuronidase domain"/>
    <property type="match status" value="2"/>
</dbReference>
<dbReference type="InterPro" id="IPR023230">
    <property type="entry name" value="Glyco_hydro_2_CS"/>
</dbReference>
<dbReference type="InParanoid" id="Q6BGP8"/>
<dbReference type="InterPro" id="IPR006103">
    <property type="entry name" value="Glyco_hydro_2_cat"/>
</dbReference>
<feature type="domain" description="Beta galactosidase small chain/" evidence="8">
    <location>
        <begin position="739"/>
        <end position="1019"/>
    </location>
</feature>
<dbReference type="SMR" id="Q6BGP8"/>
<dbReference type="InterPro" id="IPR032312">
    <property type="entry name" value="LacZ_4"/>
</dbReference>
<evidence type="ECO:0000313" key="9">
    <source>
        <dbReference type="EMBL" id="CAG91142.2"/>
    </source>
</evidence>
<dbReference type="InterPro" id="IPR036156">
    <property type="entry name" value="Beta-gal/glucu_dom_sf"/>
</dbReference>
<dbReference type="InterPro" id="IPR006101">
    <property type="entry name" value="Glyco_hydro_2"/>
</dbReference>
<evidence type="ECO:0000259" key="8">
    <source>
        <dbReference type="SMART" id="SM01038"/>
    </source>
</evidence>
<proteinExistence type="inferred from homology"/>
<dbReference type="Gene3D" id="3.20.20.80">
    <property type="entry name" value="Glycosidases"/>
    <property type="match status" value="1"/>
</dbReference>
<dbReference type="OrthoDB" id="408320at2759"/>
<dbReference type="InterPro" id="IPR014718">
    <property type="entry name" value="GH-type_carb-bd"/>
</dbReference>
<dbReference type="VEuPathDB" id="FungiDB:DEHA2G24860g"/>
<dbReference type="Pfam" id="PF02929">
    <property type="entry name" value="Bgal_small_N"/>
    <property type="match status" value="1"/>
</dbReference>
<dbReference type="PANTHER" id="PTHR46323">
    <property type="entry name" value="BETA-GALACTOSIDASE"/>
    <property type="match status" value="1"/>
</dbReference>
<dbReference type="SMART" id="SM01038">
    <property type="entry name" value="Bgal_small_N"/>
    <property type="match status" value="1"/>
</dbReference>
<dbReference type="Proteomes" id="UP000000599">
    <property type="component" value="Chromosome G"/>
</dbReference>
<keyword evidence="4 7" id="KW-0378">Hydrolase</keyword>
<dbReference type="OMA" id="WASAMLD"/>
<evidence type="ECO:0000256" key="4">
    <source>
        <dbReference type="ARBA" id="ARBA00022801"/>
    </source>
</evidence>
<protein>
    <recommendedName>
        <fullName evidence="3">beta-galactosidase</fullName>
        <ecNumber evidence="3">3.2.1.23</ecNumber>
    </recommendedName>
    <alternativeName>
        <fullName evidence="6">Lactase</fullName>
    </alternativeName>
</protein>
<evidence type="ECO:0000256" key="1">
    <source>
        <dbReference type="ARBA" id="ARBA00001412"/>
    </source>
</evidence>
<evidence type="ECO:0000256" key="6">
    <source>
        <dbReference type="ARBA" id="ARBA00032230"/>
    </source>
</evidence>
<reference evidence="9 10" key="1">
    <citation type="journal article" date="2004" name="Nature">
        <title>Genome evolution in yeasts.</title>
        <authorList>
            <consortium name="Genolevures"/>
            <person name="Dujon B."/>
            <person name="Sherman D."/>
            <person name="Fischer G."/>
            <person name="Durrens P."/>
            <person name="Casaregola S."/>
            <person name="Lafontaine I."/>
            <person name="de Montigny J."/>
            <person name="Marck C."/>
            <person name="Neuveglise C."/>
            <person name="Talla E."/>
            <person name="Goffard N."/>
            <person name="Frangeul L."/>
            <person name="Aigle M."/>
            <person name="Anthouard V."/>
            <person name="Babour A."/>
            <person name="Barbe V."/>
            <person name="Barnay S."/>
            <person name="Blanchin S."/>
            <person name="Beckerich J.M."/>
            <person name="Beyne E."/>
            <person name="Bleykasten C."/>
            <person name="Boisrame A."/>
            <person name="Boyer J."/>
            <person name="Cattolico L."/>
            <person name="Confanioleri F."/>
            <person name="de Daruvar A."/>
            <person name="Despons L."/>
            <person name="Fabre E."/>
            <person name="Fairhead C."/>
            <person name="Ferry-Dumazet H."/>
            <person name="Groppi A."/>
            <person name="Hantraye F."/>
            <person name="Hennequin C."/>
            <person name="Jauniaux N."/>
            <person name="Joyet P."/>
            <person name="Kachouri R."/>
            <person name="Kerrest A."/>
            <person name="Koszul R."/>
            <person name="Lemaire M."/>
            <person name="Lesur I."/>
            <person name="Ma L."/>
            <person name="Muller H."/>
            <person name="Nicaud J.M."/>
            <person name="Nikolski M."/>
            <person name="Oztas S."/>
            <person name="Ozier-Kalogeropoulos O."/>
            <person name="Pellenz S."/>
            <person name="Potier S."/>
            <person name="Richard G.F."/>
            <person name="Straub M.L."/>
            <person name="Suleau A."/>
            <person name="Swennene D."/>
            <person name="Tekaia F."/>
            <person name="Wesolowski-Louvel M."/>
            <person name="Westhof E."/>
            <person name="Wirth B."/>
            <person name="Zeniou-Meyer M."/>
            <person name="Zivanovic I."/>
            <person name="Bolotin-Fukuhara M."/>
            <person name="Thierry A."/>
            <person name="Bouchier C."/>
            <person name="Caudron B."/>
            <person name="Scarpelli C."/>
            <person name="Gaillardin C."/>
            <person name="Weissenbach J."/>
            <person name="Wincker P."/>
            <person name="Souciet J.L."/>
        </authorList>
    </citation>
    <scope>NUCLEOTIDE SEQUENCE [LARGE SCALE GENOMIC DNA]</scope>
    <source>
        <strain evidence="10">ATCC 36239 / CBS 767 / BCRC 21394 / JCM 1990 / NBRC 0083 / IGC 2968</strain>
    </source>
</reference>
<dbReference type="EC" id="3.2.1.23" evidence="3"/>
<dbReference type="InterPro" id="IPR008979">
    <property type="entry name" value="Galactose-bd-like_sf"/>
</dbReference>
<dbReference type="CAZy" id="GH2">
    <property type="family name" value="Glycoside Hydrolase Family 2"/>
</dbReference>
<dbReference type="eggNOG" id="KOG2024">
    <property type="taxonomic scope" value="Eukaryota"/>
</dbReference>
<dbReference type="GO" id="GO:0004565">
    <property type="term" value="F:beta-galactosidase activity"/>
    <property type="evidence" value="ECO:0007669"/>
    <property type="project" value="UniProtKB-EC"/>
</dbReference>
<dbReference type="InterPro" id="IPR004199">
    <property type="entry name" value="B-gal_small/dom_5"/>
</dbReference>
<name>Q6BGP8_DEBHA</name>
<accession>Q6BGP8</accession>
<dbReference type="GO" id="GO:0005990">
    <property type="term" value="P:lactose catabolic process"/>
    <property type="evidence" value="ECO:0007669"/>
    <property type="project" value="TreeGrafter"/>
</dbReference>
<dbReference type="InterPro" id="IPR017853">
    <property type="entry name" value="GH"/>
</dbReference>
<dbReference type="GeneID" id="2905589"/>
<dbReference type="Pfam" id="PF00703">
    <property type="entry name" value="Glyco_hydro_2"/>
    <property type="match status" value="1"/>
</dbReference>
<dbReference type="Gene3D" id="2.70.98.10">
    <property type="match status" value="1"/>
</dbReference>
<comment type="catalytic activity">
    <reaction evidence="1">
        <text>Hydrolysis of terminal non-reducing beta-D-galactose residues in beta-D-galactosides.</text>
        <dbReference type="EC" id="3.2.1.23"/>
    </reaction>
</comment>
<dbReference type="InterPro" id="IPR011013">
    <property type="entry name" value="Gal_mutarotase_sf_dom"/>
</dbReference>
<dbReference type="PANTHER" id="PTHR46323:SF2">
    <property type="entry name" value="BETA-GALACTOSIDASE"/>
    <property type="match status" value="1"/>
</dbReference>